<name>A0A8T5VJU5_9BRAD</name>
<organism evidence="1 2">
    <name type="scientific">Bradyrhizobium barranii subsp. apii</name>
    <dbReference type="NCBI Taxonomy" id="2819348"/>
    <lineage>
        <taxon>Bacteria</taxon>
        <taxon>Pseudomonadati</taxon>
        <taxon>Pseudomonadota</taxon>
        <taxon>Alphaproteobacteria</taxon>
        <taxon>Hyphomicrobiales</taxon>
        <taxon>Nitrobacteraceae</taxon>
        <taxon>Bradyrhizobium</taxon>
        <taxon>Bradyrhizobium barranii</taxon>
    </lineage>
</organism>
<dbReference type="Gene3D" id="3.60.21.10">
    <property type="match status" value="1"/>
</dbReference>
<dbReference type="InterPro" id="IPR004843">
    <property type="entry name" value="Calcineurin-like_PHP"/>
</dbReference>
<evidence type="ECO:0000313" key="1">
    <source>
        <dbReference type="EMBL" id="UPT92437.1"/>
    </source>
</evidence>
<geneLocation type="plasmid" evidence="1 2">
    <name>pBb1S5b</name>
</geneLocation>
<dbReference type="RefSeq" id="WP_166107096.1">
    <property type="nucleotide sequence ID" value="NZ_CP096257.1"/>
</dbReference>
<dbReference type="AlphaFoldDB" id="A0A8T5VJU5"/>
<dbReference type="PANTHER" id="PTHR37844">
    <property type="entry name" value="SER/THR PROTEIN PHOSPHATASE SUPERFAMILY (AFU_ORTHOLOGUE AFUA_1G14840)"/>
    <property type="match status" value="1"/>
</dbReference>
<dbReference type="SUPFAM" id="SSF56300">
    <property type="entry name" value="Metallo-dependent phosphatases"/>
    <property type="match status" value="1"/>
</dbReference>
<reference evidence="1" key="1">
    <citation type="journal article" date="2017" name="Syst. Appl. Microbiol.">
        <title>Soybeans inoculated with root zone soils of Canadian native legumes harbour diverse and novel Bradyrhizobium spp. that possess agricultural potential.</title>
        <authorList>
            <person name="Bromfield E.S.P."/>
            <person name="Cloutier S."/>
            <person name="Tambong J.T."/>
            <person name="Tran Thi T.V."/>
        </authorList>
    </citation>
    <scope>NUCLEOTIDE SEQUENCE</scope>
    <source>
        <strain evidence="1">1S5</strain>
    </source>
</reference>
<keyword evidence="1" id="KW-0614">Plasmid</keyword>
<accession>A0A8T5VJU5</accession>
<dbReference type="PANTHER" id="PTHR37844:SF2">
    <property type="entry name" value="SER_THR PROTEIN PHOSPHATASE SUPERFAMILY (AFU_ORTHOLOGUE AFUA_1G14840)"/>
    <property type="match status" value="1"/>
</dbReference>
<dbReference type="InterPro" id="IPR029052">
    <property type="entry name" value="Metallo-depent_PP-like"/>
</dbReference>
<proteinExistence type="predicted"/>
<dbReference type="Pfam" id="PF00149">
    <property type="entry name" value="Metallophos"/>
    <property type="match status" value="1"/>
</dbReference>
<reference evidence="1" key="2">
    <citation type="submission" date="2022-04" db="EMBL/GenBank/DDBJ databases">
        <authorList>
            <person name="Bromfield E.S.P."/>
            <person name="Cloutier S."/>
        </authorList>
    </citation>
    <scope>NUCLEOTIDE SEQUENCE</scope>
    <source>
        <strain evidence="1">1S5</strain>
        <plasmid evidence="1">pBb1S5b</plasmid>
    </source>
</reference>
<gene>
    <name evidence="1" type="ORF">HAP41_0000049220</name>
</gene>
<dbReference type="EMBL" id="CP096257">
    <property type="protein sequence ID" value="UPT92437.1"/>
    <property type="molecule type" value="Genomic_DNA"/>
</dbReference>
<protein>
    <submittedName>
        <fullName evidence="1">Metallophosphoesterase</fullName>
    </submittedName>
</protein>
<dbReference type="GO" id="GO:0016787">
    <property type="term" value="F:hydrolase activity"/>
    <property type="evidence" value="ECO:0007669"/>
    <property type="project" value="InterPro"/>
</dbReference>
<sequence>MRIQIFSDLHVGVGSLKQITVAKDVDLAVVAGDVAEGAQNAFATLRGFVPEAVPIVFTMGNHEYYRRFLGEELALARALAPDFNIHLLENDCVVVGGGTVRVAGASLWTDYRLFGDSNAPAAMHAARVGMNDHRLIGWKRKPWERFRPQEAALLHAASRAFFVETFATPFDGLATVAVSHHAPHVGSVAARFESDILSAAFASTFLEELDSKRQVVDSQQPATTLKPPDIWVHGHVHDGVDYRVGSTRVIANPHGYGRENAAFDPALVIEVGT</sequence>
<evidence type="ECO:0000313" key="2">
    <source>
        <dbReference type="Proteomes" id="UP000551709"/>
    </source>
</evidence>
<dbReference type="Proteomes" id="UP000551709">
    <property type="component" value="Plasmid pBb1S5b"/>
</dbReference>